<gene>
    <name evidence="1" type="ORF">SAMN04488511_113137</name>
</gene>
<name>A0A1I0TU14_9SPHI</name>
<dbReference type="Gene3D" id="1.25.40.290">
    <property type="entry name" value="ARM repeat domains"/>
    <property type="match status" value="1"/>
</dbReference>
<evidence type="ECO:0000313" key="2">
    <source>
        <dbReference type="Proteomes" id="UP000198836"/>
    </source>
</evidence>
<dbReference type="InterPro" id="IPR014825">
    <property type="entry name" value="DNA_alkylation"/>
</dbReference>
<dbReference type="OrthoDB" id="9797162at2"/>
<dbReference type="Gene3D" id="1.10.1240.70">
    <property type="match status" value="1"/>
</dbReference>
<organism evidence="1 2">
    <name type="scientific">Pedobacter suwonensis</name>
    <dbReference type="NCBI Taxonomy" id="332999"/>
    <lineage>
        <taxon>Bacteria</taxon>
        <taxon>Pseudomonadati</taxon>
        <taxon>Bacteroidota</taxon>
        <taxon>Sphingobacteriia</taxon>
        <taxon>Sphingobacteriales</taxon>
        <taxon>Sphingobacteriaceae</taxon>
        <taxon>Pedobacter</taxon>
    </lineage>
</organism>
<dbReference type="EMBL" id="FOJM01000013">
    <property type="protein sequence ID" value="SFA54466.1"/>
    <property type="molecule type" value="Genomic_DNA"/>
</dbReference>
<dbReference type="AlphaFoldDB" id="A0A1I0TU14"/>
<reference evidence="2" key="1">
    <citation type="submission" date="2016-10" db="EMBL/GenBank/DDBJ databases">
        <authorList>
            <person name="Varghese N."/>
            <person name="Submissions S."/>
        </authorList>
    </citation>
    <scope>NUCLEOTIDE SEQUENCE [LARGE SCALE GENOMIC DNA]</scope>
    <source>
        <strain evidence="2">DSM 18130</strain>
    </source>
</reference>
<dbReference type="STRING" id="332999.SAMN04488511_113137"/>
<dbReference type="Pfam" id="PF08713">
    <property type="entry name" value="DNA_alkylation"/>
    <property type="match status" value="1"/>
</dbReference>
<evidence type="ECO:0000313" key="1">
    <source>
        <dbReference type="EMBL" id="SFA54466.1"/>
    </source>
</evidence>
<proteinExistence type="predicted"/>
<protein>
    <submittedName>
        <fullName evidence="1">DNA alkylation repair enzyme</fullName>
    </submittedName>
</protein>
<dbReference type="SUPFAM" id="SSF48371">
    <property type="entry name" value="ARM repeat"/>
    <property type="match status" value="1"/>
</dbReference>
<accession>A0A1I0TU14</accession>
<dbReference type="InterPro" id="IPR016024">
    <property type="entry name" value="ARM-type_fold"/>
</dbReference>
<dbReference type="Proteomes" id="UP000198836">
    <property type="component" value="Unassembled WGS sequence"/>
</dbReference>
<keyword evidence="2" id="KW-1185">Reference proteome</keyword>
<dbReference type="RefSeq" id="WP_090985595.1">
    <property type="nucleotide sequence ID" value="NZ_FOJM01000013.1"/>
</dbReference>
<sequence>MIPLIIDHIKQIEHGFKHIIDAGDQILANQDESHLDLALQFLADDSYQVRMLATYILGILSPTHPEALLLLETRVADDQNWRVQEMLAKAFDQYCKVIGYGKSIPVIKKWLSALNPNIKRAVTEGLRIWTGRPYFKDYPQIAIELIGTNKSDDSEYLRKSVGNALRDISKKHKQAVLDEVSKWHLTDKKTAFTYRLVMGK</sequence>